<keyword evidence="1" id="KW-0092">Biotin</keyword>
<feature type="domain" description="Lipoyl-binding" evidence="2">
    <location>
        <begin position="83"/>
        <end position="161"/>
    </location>
</feature>
<dbReference type="STRING" id="1224947.SAMN05216480_11857"/>
<dbReference type="OrthoDB" id="9812676at2"/>
<reference evidence="3 4" key="1">
    <citation type="submission" date="2016-10" db="EMBL/GenBank/DDBJ databases">
        <authorList>
            <person name="de Groot N.N."/>
        </authorList>
    </citation>
    <scope>NUCLEOTIDE SEQUENCE [LARGE SCALE GENOMIC DNA]</scope>
    <source>
        <strain evidence="3 4">CGMCC 1.12333</strain>
    </source>
</reference>
<dbReference type="InterPro" id="IPR000089">
    <property type="entry name" value="Biotin_lipoyl"/>
</dbReference>
<dbReference type="PANTHER" id="PTHR45266">
    <property type="entry name" value="OXALOACETATE DECARBOXYLASE ALPHA CHAIN"/>
    <property type="match status" value="1"/>
</dbReference>
<evidence type="ECO:0000313" key="4">
    <source>
        <dbReference type="Proteomes" id="UP000199138"/>
    </source>
</evidence>
<dbReference type="AlphaFoldDB" id="A0A1I7INS8"/>
<accession>A0A1I7INS8</accession>
<evidence type="ECO:0000256" key="1">
    <source>
        <dbReference type="ARBA" id="ARBA00023267"/>
    </source>
</evidence>
<dbReference type="InterPro" id="IPR001882">
    <property type="entry name" value="Biotin_BS"/>
</dbReference>
<dbReference type="PROSITE" id="PS00188">
    <property type="entry name" value="BIOTIN"/>
    <property type="match status" value="1"/>
</dbReference>
<dbReference type="InterPro" id="IPR011053">
    <property type="entry name" value="Single_hybrid_motif"/>
</dbReference>
<dbReference type="Gene3D" id="2.40.50.100">
    <property type="match status" value="1"/>
</dbReference>
<organism evidence="3 4">
    <name type="scientific">Pustulibacterium marinum</name>
    <dbReference type="NCBI Taxonomy" id="1224947"/>
    <lineage>
        <taxon>Bacteria</taxon>
        <taxon>Pseudomonadati</taxon>
        <taxon>Bacteroidota</taxon>
        <taxon>Flavobacteriia</taxon>
        <taxon>Flavobacteriales</taxon>
        <taxon>Flavobacteriaceae</taxon>
        <taxon>Pustulibacterium</taxon>
    </lineage>
</organism>
<gene>
    <name evidence="3" type="ORF">SAMN05216480_11857</name>
</gene>
<evidence type="ECO:0000259" key="2">
    <source>
        <dbReference type="PROSITE" id="PS50968"/>
    </source>
</evidence>
<dbReference type="SUPFAM" id="SSF51230">
    <property type="entry name" value="Single hybrid motif"/>
    <property type="match status" value="1"/>
</dbReference>
<protein>
    <submittedName>
        <fullName evidence="3">Biotin-requiring enzyme</fullName>
    </submittedName>
</protein>
<dbReference type="InterPro" id="IPR050709">
    <property type="entry name" value="Biotin_Carboxyl_Carrier/Decarb"/>
</dbReference>
<dbReference type="Proteomes" id="UP000199138">
    <property type="component" value="Unassembled WGS sequence"/>
</dbReference>
<keyword evidence="4" id="KW-1185">Reference proteome</keyword>
<dbReference type="PROSITE" id="PS50968">
    <property type="entry name" value="BIOTINYL_LIPOYL"/>
    <property type="match status" value="1"/>
</dbReference>
<sequence>MSINYKTTVNGEFEFSLSTKDIEEIDTISKQNESIHLLYNHTSYQIKITEKDFFKKSYNVSVNGNMYSVHIEDDLDQLIQELGFDLGLAQHVNDIKAPMPGLILDVHVKPGDEVSENDPLLILEAMKMENVITSPRAGIIKSVAITTGNAVDKNTLLIEFES</sequence>
<name>A0A1I7INS8_9FLAO</name>
<dbReference type="FunFam" id="2.40.50.100:FF:000003">
    <property type="entry name" value="Acetyl-CoA carboxylase biotin carboxyl carrier protein"/>
    <property type="match status" value="1"/>
</dbReference>
<evidence type="ECO:0000313" key="3">
    <source>
        <dbReference type="EMBL" id="SFU74571.1"/>
    </source>
</evidence>
<dbReference type="EMBL" id="FPBK01000018">
    <property type="protein sequence ID" value="SFU74571.1"/>
    <property type="molecule type" value="Genomic_DNA"/>
</dbReference>
<dbReference type="Pfam" id="PF00364">
    <property type="entry name" value="Biotin_lipoyl"/>
    <property type="match status" value="1"/>
</dbReference>
<dbReference type="CDD" id="cd06850">
    <property type="entry name" value="biotinyl_domain"/>
    <property type="match status" value="1"/>
</dbReference>
<proteinExistence type="predicted"/>
<dbReference type="RefSeq" id="WP_093026371.1">
    <property type="nucleotide sequence ID" value="NZ_FPBK01000018.1"/>
</dbReference>
<dbReference type="PANTHER" id="PTHR45266:SF3">
    <property type="entry name" value="OXALOACETATE DECARBOXYLASE ALPHA CHAIN"/>
    <property type="match status" value="1"/>
</dbReference>